<dbReference type="AlphaFoldDB" id="A0A5N5RG99"/>
<proteinExistence type="predicted"/>
<evidence type="ECO:0000313" key="2">
    <source>
        <dbReference type="Proteomes" id="UP000326336"/>
    </source>
</evidence>
<dbReference type="Proteomes" id="UP000326336">
    <property type="component" value="Unassembled WGS sequence"/>
</dbReference>
<organism evidence="1 2">
    <name type="scientific">Bifidobacterium jacchi</name>
    <dbReference type="NCBI Taxonomy" id="2490545"/>
    <lineage>
        <taxon>Bacteria</taxon>
        <taxon>Bacillati</taxon>
        <taxon>Actinomycetota</taxon>
        <taxon>Actinomycetes</taxon>
        <taxon>Bifidobacteriales</taxon>
        <taxon>Bifidobacteriaceae</taxon>
        <taxon>Bifidobacterium</taxon>
    </lineage>
</organism>
<sequence length="452" mass="45471">MTVESVTESTQSSQRDDESVVSFINTESRLNDAAPQSAADTVAEEQSMDFVVAGGEYGKDYEYTPNTDTAQSGVLTLHPSTESVTLTVSMAGSLRHQSTADSTATKDRIVVTPVAGVPANVVLKNVKINLSKDTNIDAAAFAHMSGKLNLTLASKSESKLISGSNHAGLEKNDIDGKPSEAFALTITSEGSSKADWGTLIAQSNTNGAGIGGGKDSGSSYITVAGGVITAQSYGGAYSSSQGAGIGGGSYGAGSYITIVGGVVNAQSYAGRYAFGAGIGGGAYGVGSHIAVDGGVVTAQSSASTYDAWGAGIGGGEQRAGSDIRITGGHISASGYSAIGSGYFAADASVSITGGYFADASADALPKNTVYGVAPADDCDVIANDGNDKDTYPIRVVSVSPVDFVVAGGEAGEERRLSCRGTVRRRCVIDGCAGDSSAVCGYDAHGNAARQIA</sequence>
<name>A0A5N5RG99_9BIFI</name>
<evidence type="ECO:0008006" key="3">
    <source>
        <dbReference type="Google" id="ProtNLM"/>
    </source>
</evidence>
<dbReference type="EMBL" id="RQSP01000029">
    <property type="protein sequence ID" value="KAB5606253.1"/>
    <property type="molecule type" value="Genomic_DNA"/>
</dbReference>
<reference evidence="1 2" key="1">
    <citation type="journal article" date="2019" name="Int. J. Syst. Evol. Microbiol.">
        <title>Bifidobacterium jacchi sp. nov., isolated from the faeces of a baby common marmoset (Callithrix jacchus).</title>
        <authorList>
            <person name="Modesto M."/>
            <person name="Watanabe K."/>
            <person name="Arita M."/>
            <person name="Satti M."/>
            <person name="Oki K."/>
            <person name="Sciavilla P."/>
            <person name="Patavino C."/>
            <person name="Camma C."/>
            <person name="Michelini S."/>
            <person name="Sgorbati B."/>
            <person name="Mattarelli P."/>
        </authorList>
    </citation>
    <scope>NUCLEOTIDE SEQUENCE [LARGE SCALE GENOMIC DNA]</scope>
    <source>
        <strain evidence="1 2">MRM 9.3</strain>
    </source>
</reference>
<keyword evidence="2" id="KW-1185">Reference proteome</keyword>
<protein>
    <recommendedName>
        <fullName evidence="3">GLUG domain-containing protein</fullName>
    </recommendedName>
</protein>
<accession>A0A5N5RG99</accession>
<gene>
    <name evidence="1" type="ORF">EHS19_07895</name>
</gene>
<comment type="caution">
    <text evidence="1">The sequence shown here is derived from an EMBL/GenBank/DDBJ whole genome shotgun (WGS) entry which is preliminary data.</text>
</comment>
<evidence type="ECO:0000313" key="1">
    <source>
        <dbReference type="EMBL" id="KAB5606253.1"/>
    </source>
</evidence>